<keyword evidence="4" id="KW-1185">Reference proteome</keyword>
<feature type="compositionally biased region" description="Polar residues" evidence="1">
    <location>
        <begin position="103"/>
        <end position="119"/>
    </location>
</feature>
<dbReference type="OrthoDB" id="6381603at2759"/>
<dbReference type="STRING" id="6573.A0A210Q956"/>
<feature type="region of interest" description="Disordered" evidence="1">
    <location>
        <begin position="1"/>
        <end position="26"/>
    </location>
</feature>
<keyword evidence="2" id="KW-0472">Membrane</keyword>
<proteinExistence type="predicted"/>
<protein>
    <submittedName>
        <fullName evidence="3">Uncharacterized protein C3orf18</fullName>
    </submittedName>
</protein>
<evidence type="ECO:0000313" key="3">
    <source>
        <dbReference type="EMBL" id="OWF45261.1"/>
    </source>
</evidence>
<gene>
    <name evidence="3" type="ORF">KP79_PYT11284</name>
</gene>
<dbReference type="Proteomes" id="UP000242188">
    <property type="component" value="Unassembled WGS sequence"/>
</dbReference>
<dbReference type="PANTHER" id="PTHR15868:SF0">
    <property type="entry name" value="SIMILAR TO RIKEN CDNA 6430571L13 GENE_ SIMILAR TO G20 PROTEIN"/>
    <property type="match status" value="1"/>
</dbReference>
<dbReference type="AlphaFoldDB" id="A0A210Q956"/>
<name>A0A210Q956_MIZYE</name>
<evidence type="ECO:0000256" key="2">
    <source>
        <dbReference type="SAM" id="Phobius"/>
    </source>
</evidence>
<dbReference type="InterPro" id="IPR042351">
    <property type="entry name" value="C3orf18-like"/>
</dbReference>
<evidence type="ECO:0000256" key="1">
    <source>
        <dbReference type="SAM" id="MobiDB-lite"/>
    </source>
</evidence>
<dbReference type="EMBL" id="NEDP02004538">
    <property type="protein sequence ID" value="OWF45261.1"/>
    <property type="molecule type" value="Genomic_DNA"/>
</dbReference>
<feature type="compositionally biased region" description="Acidic residues" evidence="1">
    <location>
        <begin position="75"/>
        <end position="91"/>
    </location>
</feature>
<comment type="caution">
    <text evidence="3">The sequence shown here is derived from an EMBL/GenBank/DDBJ whole genome shotgun (WGS) entry which is preliminary data.</text>
</comment>
<keyword evidence="2" id="KW-0812">Transmembrane</keyword>
<accession>A0A210Q956</accession>
<reference evidence="3 4" key="1">
    <citation type="journal article" date="2017" name="Nat. Ecol. Evol.">
        <title>Scallop genome provides insights into evolution of bilaterian karyotype and development.</title>
        <authorList>
            <person name="Wang S."/>
            <person name="Zhang J."/>
            <person name="Jiao W."/>
            <person name="Li J."/>
            <person name="Xun X."/>
            <person name="Sun Y."/>
            <person name="Guo X."/>
            <person name="Huan P."/>
            <person name="Dong B."/>
            <person name="Zhang L."/>
            <person name="Hu X."/>
            <person name="Sun X."/>
            <person name="Wang J."/>
            <person name="Zhao C."/>
            <person name="Wang Y."/>
            <person name="Wang D."/>
            <person name="Huang X."/>
            <person name="Wang R."/>
            <person name="Lv J."/>
            <person name="Li Y."/>
            <person name="Zhang Z."/>
            <person name="Liu B."/>
            <person name="Lu W."/>
            <person name="Hui Y."/>
            <person name="Liang J."/>
            <person name="Zhou Z."/>
            <person name="Hou R."/>
            <person name="Li X."/>
            <person name="Liu Y."/>
            <person name="Li H."/>
            <person name="Ning X."/>
            <person name="Lin Y."/>
            <person name="Zhao L."/>
            <person name="Xing Q."/>
            <person name="Dou J."/>
            <person name="Li Y."/>
            <person name="Mao J."/>
            <person name="Guo H."/>
            <person name="Dou H."/>
            <person name="Li T."/>
            <person name="Mu C."/>
            <person name="Jiang W."/>
            <person name="Fu Q."/>
            <person name="Fu X."/>
            <person name="Miao Y."/>
            <person name="Liu J."/>
            <person name="Yu Q."/>
            <person name="Li R."/>
            <person name="Liao H."/>
            <person name="Li X."/>
            <person name="Kong Y."/>
            <person name="Jiang Z."/>
            <person name="Chourrout D."/>
            <person name="Li R."/>
            <person name="Bao Z."/>
        </authorList>
    </citation>
    <scope>NUCLEOTIDE SEQUENCE [LARGE SCALE GENOMIC DNA]</scope>
    <source>
        <strain evidence="3 4">PY_sf001</strain>
    </source>
</reference>
<feature type="transmembrane region" description="Helical" evidence="2">
    <location>
        <begin position="31"/>
        <end position="55"/>
    </location>
</feature>
<keyword evidence="2" id="KW-1133">Transmembrane helix</keyword>
<organism evidence="3 4">
    <name type="scientific">Mizuhopecten yessoensis</name>
    <name type="common">Japanese scallop</name>
    <name type="synonym">Patinopecten yessoensis</name>
    <dbReference type="NCBI Taxonomy" id="6573"/>
    <lineage>
        <taxon>Eukaryota</taxon>
        <taxon>Metazoa</taxon>
        <taxon>Spiralia</taxon>
        <taxon>Lophotrochozoa</taxon>
        <taxon>Mollusca</taxon>
        <taxon>Bivalvia</taxon>
        <taxon>Autobranchia</taxon>
        <taxon>Pteriomorphia</taxon>
        <taxon>Pectinida</taxon>
        <taxon>Pectinoidea</taxon>
        <taxon>Pectinidae</taxon>
        <taxon>Mizuhopecten</taxon>
    </lineage>
</organism>
<dbReference type="PANTHER" id="PTHR15868">
    <property type="entry name" value="SIMILAR TO RIKEN CDNA 6430571L13 GENE, SIMILAR TO G20 PROTEIN"/>
    <property type="match status" value="1"/>
</dbReference>
<feature type="compositionally biased region" description="Polar residues" evidence="1">
    <location>
        <begin position="1"/>
        <end position="22"/>
    </location>
</feature>
<feature type="region of interest" description="Disordered" evidence="1">
    <location>
        <begin position="73"/>
        <end position="119"/>
    </location>
</feature>
<sequence>MSNSSSWEDKTNVTSATSTSGPPLSPESHTLVYILVPLGSLFLVILLAIVVVIVLRRSKMERLRHHLMPMYSFDPADEDEDWESELLEDQDKEQQVALRIDSPSPTGSSQRYNFTSNRR</sequence>
<evidence type="ECO:0000313" key="4">
    <source>
        <dbReference type="Proteomes" id="UP000242188"/>
    </source>
</evidence>